<proteinExistence type="predicted"/>
<name>A0A0C1CVW4_9FLAO</name>
<organism evidence="1 2">
    <name type="scientific">Kaistella jeonii</name>
    <dbReference type="NCBI Taxonomy" id="266749"/>
    <lineage>
        <taxon>Bacteria</taxon>
        <taxon>Pseudomonadati</taxon>
        <taxon>Bacteroidota</taxon>
        <taxon>Flavobacteriia</taxon>
        <taxon>Flavobacteriales</taxon>
        <taxon>Weeksellaceae</taxon>
        <taxon>Chryseobacterium group</taxon>
        <taxon>Kaistella</taxon>
    </lineage>
</organism>
<dbReference type="STRING" id="266749.SAMN05421876_1236"/>
<protein>
    <submittedName>
        <fullName evidence="1">Uncharacterized protein</fullName>
    </submittedName>
</protein>
<reference evidence="1 2" key="1">
    <citation type="submission" date="2014-10" db="EMBL/GenBank/DDBJ databases">
        <title>Kaistella jeonii genome.</title>
        <authorList>
            <person name="Clayton J.T."/>
            <person name="Newman J.D."/>
        </authorList>
    </citation>
    <scope>NUCLEOTIDE SEQUENCE [LARGE SCALE GENOMIC DNA]</scope>
    <source>
        <strain evidence="1 2">DSM 17048</strain>
    </source>
</reference>
<sequence>MADMLLPIGFTEYELGKPGEYTFGQQTIYTILKDLADGQKEDPTKNNETYLGMDSVELFEYYKKLLELSDYILEIKSRKDPLGYILRFFDKISHFLGEVMTNFTNVIFNTLIESTDDDIKETQTEITNKNYGENPTHTQIAKDTIEHPLNGLASELAEMAVADIGQRIKDIWEGKTIDPNGDILVNYILNTYSKHPRSMTWKDSHILKWVDDNGKILESLYFPTPVAHAHDVAKRKVFIGKEKLDELLKYFE</sequence>
<gene>
    <name evidence="1" type="ORF">OA86_14780</name>
</gene>
<dbReference type="Proteomes" id="UP000031473">
    <property type="component" value="Unassembled WGS sequence"/>
</dbReference>
<accession>A0A0C1CVW4</accession>
<comment type="caution">
    <text evidence="1">The sequence shown here is derived from an EMBL/GenBank/DDBJ whole genome shotgun (WGS) entry which is preliminary data.</text>
</comment>
<dbReference type="AlphaFoldDB" id="A0A0C1CVW4"/>
<dbReference type="OrthoDB" id="6717961at2"/>
<keyword evidence="2" id="KW-1185">Reference proteome</keyword>
<dbReference type="EMBL" id="JSYL01000019">
    <property type="protein sequence ID" value="KIA85460.1"/>
    <property type="molecule type" value="Genomic_DNA"/>
</dbReference>
<evidence type="ECO:0000313" key="1">
    <source>
        <dbReference type="EMBL" id="KIA85460.1"/>
    </source>
</evidence>
<evidence type="ECO:0000313" key="2">
    <source>
        <dbReference type="Proteomes" id="UP000031473"/>
    </source>
</evidence>